<dbReference type="Pfam" id="PF03169">
    <property type="entry name" value="OPT"/>
    <property type="match status" value="1"/>
</dbReference>
<gene>
    <name evidence="11" type="ORF">B0H17DRAFT_1339148</name>
</gene>
<dbReference type="InterPro" id="IPR004648">
    <property type="entry name" value="Oligpept_transpt"/>
</dbReference>
<feature type="transmembrane region" description="Helical" evidence="10">
    <location>
        <begin position="531"/>
        <end position="550"/>
    </location>
</feature>
<keyword evidence="5" id="KW-0571">Peptide transport</keyword>
<keyword evidence="4 10" id="KW-0812">Transmembrane</keyword>
<evidence type="ECO:0000256" key="10">
    <source>
        <dbReference type="SAM" id="Phobius"/>
    </source>
</evidence>
<comment type="caution">
    <text evidence="11">The sequence shown here is derived from an EMBL/GenBank/DDBJ whole genome shotgun (WGS) entry which is preliminary data.</text>
</comment>
<feature type="transmembrane region" description="Helical" evidence="10">
    <location>
        <begin position="154"/>
        <end position="174"/>
    </location>
</feature>
<feature type="transmembrane region" description="Helical" evidence="10">
    <location>
        <begin position="640"/>
        <end position="666"/>
    </location>
</feature>
<keyword evidence="7 10" id="KW-1133">Transmembrane helix</keyword>
<dbReference type="GO" id="GO:0015031">
    <property type="term" value="P:protein transport"/>
    <property type="evidence" value="ECO:0007669"/>
    <property type="project" value="UniProtKB-KW"/>
</dbReference>
<keyword evidence="12" id="KW-1185">Reference proteome</keyword>
<dbReference type="PANTHER" id="PTHR22601">
    <property type="entry name" value="ISP4 LIKE PROTEIN"/>
    <property type="match status" value="1"/>
</dbReference>
<dbReference type="NCBIfam" id="TIGR00728">
    <property type="entry name" value="OPT_sfam"/>
    <property type="match status" value="1"/>
</dbReference>
<feature type="transmembrane region" description="Helical" evidence="10">
    <location>
        <begin position="296"/>
        <end position="316"/>
    </location>
</feature>
<dbReference type="EMBL" id="JARKIE010000409">
    <property type="protein sequence ID" value="KAJ7643180.1"/>
    <property type="molecule type" value="Genomic_DNA"/>
</dbReference>
<name>A0AAD7CA85_MYCRO</name>
<dbReference type="InterPro" id="IPR004813">
    <property type="entry name" value="OPT"/>
</dbReference>
<feature type="compositionally biased region" description="Basic and acidic residues" evidence="9">
    <location>
        <begin position="9"/>
        <end position="18"/>
    </location>
</feature>
<feature type="transmembrane region" description="Helical" evidence="10">
    <location>
        <begin position="444"/>
        <end position="469"/>
    </location>
</feature>
<dbReference type="Proteomes" id="UP001221757">
    <property type="component" value="Unassembled WGS sequence"/>
</dbReference>
<dbReference type="GO" id="GO:0016020">
    <property type="term" value="C:membrane"/>
    <property type="evidence" value="ECO:0007669"/>
    <property type="project" value="UniProtKB-SubCell"/>
</dbReference>
<keyword evidence="6" id="KW-0653">Protein transport</keyword>
<feature type="transmembrane region" description="Helical" evidence="10">
    <location>
        <begin position="101"/>
        <end position="122"/>
    </location>
</feature>
<keyword evidence="8 10" id="KW-0472">Membrane</keyword>
<feature type="transmembrane region" description="Helical" evidence="10">
    <location>
        <begin position="601"/>
        <end position="620"/>
    </location>
</feature>
<feature type="transmembrane region" description="Helical" evidence="10">
    <location>
        <begin position="419"/>
        <end position="438"/>
    </location>
</feature>
<sequence length="728" mass="80604">MSSVTVVNDGKDEKDEKSSIQIAEPAAAPEVYDDLRAIDLDDNGKERPIVTDVDVATRLISLEDDPTLPVFTFRMWFLGLGLGCFGAVLGQIFYFRPQPVGVSPLFLQILAYLLGVTMQEIIPGPGNQRYGFKTPDNAFWRFMNPGPFNMKEHVAIAIFASTASGSALAITIFAVDELYYNINPSVAVAIFTLISTQLIGYGLGGIMRSFLVYPTYMWCFIAIFIWEWFPEFIAPTLTGISIFCLAKRDSPWFTRIFGGAAGNEGLGLFSLCLDWNYISTSGFGALFTPLSTQLSVYFGILICMIAFCAVYTNNVWEAQRFPWLSQALFYENGTQYDQLAILDAHFRLDKAALESQGLPWLAASQVLTRIGINLSVGATVTHVILWYGKDIIESIRRYRAGDVHDVHLEKMKVYPEVPMWWYILVFIGTFAMSLATIYRGHVDMPGWGLVVAILIVAIFLPFVATVYAITGYSTDMSILVQIIGASMMPGSPQTNMYFTLYGFTTLQHALGIVQELKLGVSTQYTKLPPRVTFTVQSLGAVIGGLVNYALMRVIVSTHREVLLDVQGSNVWSGIAVQSFNADAISWGALGNILYSPSGTYGIVPFSILIGLVVPLPFWIAHRFFPKLGANYVVTPILCSALGWCSGGINSSTFTMFLIGIFSQFYLRRYRPRWFRKYNYLLSAALDGGTQVMVFVFTFAVGGGSGTVVNMPNWALNPVGNPDYCMRLT</sequence>
<protein>
    <submittedName>
        <fullName evidence="11">Peptide transporter MTD1</fullName>
    </submittedName>
</protein>
<evidence type="ECO:0000256" key="5">
    <source>
        <dbReference type="ARBA" id="ARBA00022856"/>
    </source>
</evidence>
<evidence type="ECO:0000256" key="7">
    <source>
        <dbReference type="ARBA" id="ARBA00022989"/>
    </source>
</evidence>
<organism evidence="11 12">
    <name type="scientific">Mycena rosella</name>
    <name type="common">Pink bonnet</name>
    <name type="synonym">Agaricus rosellus</name>
    <dbReference type="NCBI Taxonomy" id="1033263"/>
    <lineage>
        <taxon>Eukaryota</taxon>
        <taxon>Fungi</taxon>
        <taxon>Dikarya</taxon>
        <taxon>Basidiomycota</taxon>
        <taxon>Agaricomycotina</taxon>
        <taxon>Agaricomycetes</taxon>
        <taxon>Agaricomycetidae</taxon>
        <taxon>Agaricales</taxon>
        <taxon>Marasmiineae</taxon>
        <taxon>Mycenaceae</taxon>
        <taxon>Mycena</taxon>
    </lineage>
</organism>
<evidence type="ECO:0000256" key="6">
    <source>
        <dbReference type="ARBA" id="ARBA00022927"/>
    </source>
</evidence>
<comment type="subcellular location">
    <subcellularLocation>
        <location evidence="1">Membrane</location>
        <topology evidence="1">Multi-pass membrane protein</topology>
    </subcellularLocation>
</comment>
<feature type="transmembrane region" description="Helical" evidence="10">
    <location>
        <begin position="570"/>
        <end position="589"/>
    </location>
</feature>
<evidence type="ECO:0000256" key="1">
    <source>
        <dbReference type="ARBA" id="ARBA00004141"/>
    </source>
</evidence>
<feature type="transmembrane region" description="Helical" evidence="10">
    <location>
        <begin position="678"/>
        <end position="700"/>
    </location>
</feature>
<feature type="region of interest" description="Disordered" evidence="9">
    <location>
        <begin position="1"/>
        <end position="20"/>
    </location>
</feature>
<evidence type="ECO:0000256" key="2">
    <source>
        <dbReference type="ARBA" id="ARBA00008807"/>
    </source>
</evidence>
<proteinExistence type="inferred from homology"/>
<keyword evidence="3" id="KW-0813">Transport</keyword>
<evidence type="ECO:0000256" key="9">
    <source>
        <dbReference type="SAM" id="MobiDB-lite"/>
    </source>
</evidence>
<dbReference type="AlphaFoldDB" id="A0AAD7CA85"/>
<reference evidence="11" key="1">
    <citation type="submission" date="2023-03" db="EMBL/GenBank/DDBJ databases">
        <title>Massive genome expansion in bonnet fungi (Mycena s.s.) driven by repeated elements and novel gene families across ecological guilds.</title>
        <authorList>
            <consortium name="Lawrence Berkeley National Laboratory"/>
            <person name="Harder C.B."/>
            <person name="Miyauchi S."/>
            <person name="Viragh M."/>
            <person name="Kuo A."/>
            <person name="Thoen E."/>
            <person name="Andreopoulos B."/>
            <person name="Lu D."/>
            <person name="Skrede I."/>
            <person name="Drula E."/>
            <person name="Henrissat B."/>
            <person name="Morin E."/>
            <person name="Kohler A."/>
            <person name="Barry K."/>
            <person name="LaButti K."/>
            <person name="Morin E."/>
            <person name="Salamov A."/>
            <person name="Lipzen A."/>
            <person name="Mereny Z."/>
            <person name="Hegedus B."/>
            <person name="Baldrian P."/>
            <person name="Stursova M."/>
            <person name="Weitz H."/>
            <person name="Taylor A."/>
            <person name="Grigoriev I.V."/>
            <person name="Nagy L.G."/>
            <person name="Martin F."/>
            <person name="Kauserud H."/>
        </authorList>
    </citation>
    <scope>NUCLEOTIDE SEQUENCE</scope>
    <source>
        <strain evidence="11">CBHHK067</strain>
    </source>
</reference>
<feature type="transmembrane region" description="Helical" evidence="10">
    <location>
        <begin position="186"/>
        <end position="203"/>
    </location>
</feature>
<dbReference type="GO" id="GO:0035673">
    <property type="term" value="F:oligopeptide transmembrane transporter activity"/>
    <property type="evidence" value="ECO:0007669"/>
    <property type="project" value="InterPro"/>
</dbReference>
<evidence type="ECO:0000256" key="4">
    <source>
        <dbReference type="ARBA" id="ARBA00022692"/>
    </source>
</evidence>
<evidence type="ECO:0000256" key="8">
    <source>
        <dbReference type="ARBA" id="ARBA00023136"/>
    </source>
</evidence>
<feature type="transmembrane region" description="Helical" evidence="10">
    <location>
        <begin position="75"/>
        <end position="95"/>
    </location>
</feature>
<accession>A0AAD7CA85</accession>
<evidence type="ECO:0000313" key="11">
    <source>
        <dbReference type="EMBL" id="KAJ7643180.1"/>
    </source>
</evidence>
<evidence type="ECO:0000256" key="3">
    <source>
        <dbReference type="ARBA" id="ARBA00022448"/>
    </source>
</evidence>
<evidence type="ECO:0000313" key="12">
    <source>
        <dbReference type="Proteomes" id="UP001221757"/>
    </source>
</evidence>
<comment type="similarity">
    <text evidence="2">Belongs to the oligopeptide OPT transporter family.</text>
</comment>